<keyword evidence="1" id="KW-0812">Transmembrane</keyword>
<keyword evidence="1" id="KW-0472">Membrane</keyword>
<sequence>MFQIALLAIISYPAGLLMIRLHSERLTEYRWALWGVPPGSSGEALRASFYGAVPTDPHVRSSAARFVQIRQQRTPSTIAVWALVAGFAAITGLVGCALTDAHPSTPWFGYVALLLAIAVVTSIQPGVLQRRLTLLLAGERKTPPP</sequence>
<organism evidence="2 3">
    <name type="scientific">Mycobacteroides saopaulense</name>
    <dbReference type="NCBI Taxonomy" id="1578165"/>
    <lineage>
        <taxon>Bacteria</taxon>
        <taxon>Bacillati</taxon>
        <taxon>Actinomycetota</taxon>
        <taxon>Actinomycetes</taxon>
        <taxon>Mycobacteriales</taxon>
        <taxon>Mycobacteriaceae</taxon>
        <taxon>Mycobacteroides</taxon>
    </lineage>
</organism>
<name>A0ABX3BXU3_9MYCO</name>
<evidence type="ECO:0000256" key="1">
    <source>
        <dbReference type="SAM" id="Phobius"/>
    </source>
</evidence>
<protein>
    <submittedName>
        <fullName evidence="2">Uncharacterized protein</fullName>
    </submittedName>
</protein>
<dbReference type="EMBL" id="MLIH01000027">
    <property type="protein sequence ID" value="OHU08570.1"/>
    <property type="molecule type" value="Genomic_DNA"/>
</dbReference>
<keyword evidence="1" id="KW-1133">Transmembrane helix</keyword>
<feature type="transmembrane region" description="Helical" evidence="1">
    <location>
        <begin position="107"/>
        <end position="128"/>
    </location>
</feature>
<proteinExistence type="predicted"/>
<accession>A0ABX3BXU3</accession>
<feature type="transmembrane region" description="Helical" evidence="1">
    <location>
        <begin position="78"/>
        <end position="101"/>
    </location>
</feature>
<evidence type="ECO:0000313" key="3">
    <source>
        <dbReference type="Proteomes" id="UP000179621"/>
    </source>
</evidence>
<evidence type="ECO:0000313" key="2">
    <source>
        <dbReference type="EMBL" id="OHU08570.1"/>
    </source>
</evidence>
<reference evidence="2 3" key="1">
    <citation type="submission" date="2016-10" db="EMBL/GenBank/DDBJ databases">
        <title>Evaluation of Human, Animal and Environmental Mycobacterium chelonae Isolates by Core Genome Phylogenomic Analysis, Targeted Gene Comparison, and Anti-microbial Susceptibility Patterns: A Tale of Mistaken Identities.</title>
        <authorList>
            <person name="Fogelson S.B."/>
            <person name="Camus A.C."/>
            <person name="Lorenz W."/>
            <person name="Vasireddy R."/>
            <person name="Vasireddy S."/>
            <person name="Smith T."/>
            <person name="Brown-Elliott B.A."/>
            <person name="Wallace R.J.Jr."/>
            <person name="Hasan N.A."/>
            <person name="Reischl U."/>
            <person name="Sanchez S."/>
        </authorList>
    </citation>
    <scope>NUCLEOTIDE SEQUENCE [LARGE SCALE GENOMIC DNA]</scope>
    <source>
        <strain evidence="2 3">8528</strain>
    </source>
</reference>
<comment type="caution">
    <text evidence="2">The sequence shown here is derived from an EMBL/GenBank/DDBJ whole genome shotgun (WGS) entry which is preliminary data.</text>
</comment>
<dbReference type="Proteomes" id="UP000179621">
    <property type="component" value="Unassembled WGS sequence"/>
</dbReference>
<feature type="transmembrane region" description="Helical" evidence="1">
    <location>
        <begin position="6"/>
        <end position="23"/>
    </location>
</feature>
<keyword evidence="3" id="KW-1185">Reference proteome</keyword>
<gene>
    <name evidence="2" type="ORF">BKG73_16080</name>
</gene>